<keyword evidence="3" id="KW-1185">Reference proteome</keyword>
<dbReference type="InterPro" id="IPR012337">
    <property type="entry name" value="RNaseH-like_sf"/>
</dbReference>
<evidence type="ECO:0000313" key="2">
    <source>
        <dbReference type="EMBL" id="KAJ9483494.1"/>
    </source>
</evidence>
<dbReference type="SUPFAM" id="SSF53098">
    <property type="entry name" value="Ribonuclease H-like"/>
    <property type="match status" value="1"/>
</dbReference>
<dbReference type="GO" id="GO:0003676">
    <property type="term" value="F:nucleic acid binding"/>
    <property type="evidence" value="ECO:0007669"/>
    <property type="project" value="InterPro"/>
</dbReference>
<gene>
    <name evidence="2" type="ORF">VN97_g9908</name>
</gene>
<dbReference type="Proteomes" id="UP001227192">
    <property type="component" value="Unassembled WGS sequence"/>
</dbReference>
<dbReference type="InterPro" id="IPR036397">
    <property type="entry name" value="RNaseH_sf"/>
</dbReference>
<sequence>MIWGAIFGVGYSDFYQINHDPFSARQGFSSQSYLETLEENLPQFFMNSGRIFMHDNAPIHTARVIKAWLWENAIPITSWPPYSPDLNPIEHAWAKLKEMVDRLDPVLDKVEGTKEQLVTHFQELIHVVVNTTMGKSGRRIVMLIKLEMQGVIYPAKTI</sequence>
<organism evidence="2 3">
    <name type="scientific">Penicillium thymicola</name>
    <dbReference type="NCBI Taxonomy" id="293382"/>
    <lineage>
        <taxon>Eukaryota</taxon>
        <taxon>Fungi</taxon>
        <taxon>Dikarya</taxon>
        <taxon>Ascomycota</taxon>
        <taxon>Pezizomycotina</taxon>
        <taxon>Eurotiomycetes</taxon>
        <taxon>Eurotiomycetidae</taxon>
        <taxon>Eurotiales</taxon>
        <taxon>Aspergillaceae</taxon>
        <taxon>Penicillium</taxon>
    </lineage>
</organism>
<comment type="caution">
    <text evidence="2">The sequence shown here is derived from an EMBL/GenBank/DDBJ whole genome shotgun (WGS) entry which is preliminary data.</text>
</comment>
<dbReference type="Pfam" id="PF13358">
    <property type="entry name" value="DDE_3"/>
    <property type="match status" value="1"/>
</dbReference>
<name>A0AAI9X4V3_PENTH</name>
<proteinExistence type="predicted"/>
<reference evidence="2" key="1">
    <citation type="submission" date="2015-06" db="EMBL/GenBank/DDBJ databases">
        <authorList>
            <person name="Nguyen H."/>
        </authorList>
    </citation>
    <scope>NUCLEOTIDE SEQUENCE</scope>
    <source>
        <strain evidence="2">DAOM 180753</strain>
    </source>
</reference>
<dbReference type="InterPro" id="IPR038717">
    <property type="entry name" value="Tc1-like_DDE_dom"/>
</dbReference>
<dbReference type="Gene3D" id="3.30.420.10">
    <property type="entry name" value="Ribonuclease H-like superfamily/Ribonuclease H"/>
    <property type="match status" value="1"/>
</dbReference>
<dbReference type="AlphaFoldDB" id="A0AAI9X4V3"/>
<accession>A0AAI9X4V3</accession>
<evidence type="ECO:0000313" key="3">
    <source>
        <dbReference type="Proteomes" id="UP001227192"/>
    </source>
</evidence>
<feature type="domain" description="Tc1-like transposase DDE" evidence="1">
    <location>
        <begin position="33"/>
        <end position="102"/>
    </location>
</feature>
<dbReference type="EMBL" id="LACB01000425">
    <property type="protein sequence ID" value="KAJ9483494.1"/>
    <property type="molecule type" value="Genomic_DNA"/>
</dbReference>
<reference evidence="2" key="2">
    <citation type="journal article" date="2016" name="Fungal Biol.">
        <title>Ochratoxin A production by Penicillium thymicola.</title>
        <authorList>
            <person name="Nguyen H.D.T."/>
            <person name="McMullin D.R."/>
            <person name="Ponomareva E."/>
            <person name="Riley R."/>
            <person name="Pomraning K.R."/>
            <person name="Baker S.E."/>
            <person name="Seifert K.A."/>
        </authorList>
    </citation>
    <scope>NUCLEOTIDE SEQUENCE</scope>
    <source>
        <strain evidence="2">DAOM 180753</strain>
    </source>
</reference>
<evidence type="ECO:0000259" key="1">
    <source>
        <dbReference type="Pfam" id="PF13358"/>
    </source>
</evidence>
<protein>
    <recommendedName>
        <fullName evidence="1">Tc1-like transposase DDE domain-containing protein</fullName>
    </recommendedName>
</protein>